<keyword evidence="1" id="KW-0175">Coiled coil</keyword>
<organism evidence="3 4">
    <name type="scientific">Hassallia byssoidea VB512170</name>
    <dbReference type="NCBI Taxonomy" id="1304833"/>
    <lineage>
        <taxon>Bacteria</taxon>
        <taxon>Bacillati</taxon>
        <taxon>Cyanobacteriota</taxon>
        <taxon>Cyanophyceae</taxon>
        <taxon>Nostocales</taxon>
        <taxon>Tolypothrichaceae</taxon>
        <taxon>Hassallia</taxon>
    </lineage>
</organism>
<keyword evidence="2" id="KW-0472">Membrane</keyword>
<sequence length="507" mass="56678">MADFKELINELPNLADSLKLNVGDANEISQQIVHIGNVQDKLRKIQEDIEAELGREKFKKKAMGVLPFFGTVVATVFIPGGFLVDAAITVGAVFFAEKFGKSETELTLNDLQLKIEDLVDWGEWLKNTAEEILSDSEIINQIIFQQQQFSLPTQFQRLDESLMINLAFGEAKVLQQQIRQIIQAQENFLQVKQRLNEVINYIENGEDILKILLGFSAFFGKSGFVLEWLDDEHGLIISSNGQLQAVADVIDECVSFKEKTSALILHGNTFRGQAEQALKNLETQNNKIEAKKTQTIIAPQTLEQRPKKSANIKQSILVIGSSLAIFGFGGWMCQNKFPQVQLQSLSFNFEGNAVTNLQSAQKLGMEAAVMVQNPPHTLVVWQQALLKWQQAINLLESIPEGTSVSTQAKKQLLNYRVNHAAISQRLMTESKAAANLESAQKLAMEAAVMVPNPPHQEEVWQQAFFKWQQAINILEAIPSGTFASQIAKEKLSIYKTNYAAIATKLKY</sequence>
<proteinExistence type="predicted"/>
<evidence type="ECO:0000256" key="1">
    <source>
        <dbReference type="SAM" id="Coils"/>
    </source>
</evidence>
<protein>
    <submittedName>
        <fullName evidence="3">Uncharacterized protein</fullName>
    </submittedName>
</protein>
<dbReference type="EMBL" id="JTCM02000002">
    <property type="protein sequence ID" value="NEU71261.1"/>
    <property type="molecule type" value="Genomic_DNA"/>
</dbReference>
<comment type="caution">
    <text evidence="3">The sequence shown here is derived from an EMBL/GenBank/DDBJ whole genome shotgun (WGS) entry which is preliminary data.</text>
</comment>
<feature type="coiled-coil region" evidence="1">
    <location>
        <begin position="271"/>
        <end position="298"/>
    </location>
</feature>
<name>A0A846H3X7_9CYAN</name>
<evidence type="ECO:0000313" key="3">
    <source>
        <dbReference type="EMBL" id="NEU71261.1"/>
    </source>
</evidence>
<dbReference type="RefSeq" id="WP_039748745.1">
    <property type="nucleotide sequence ID" value="NZ_JTCM02000002.1"/>
</dbReference>
<dbReference type="AlphaFoldDB" id="A0A846H3X7"/>
<feature type="transmembrane region" description="Helical" evidence="2">
    <location>
        <begin position="68"/>
        <end position="96"/>
    </location>
</feature>
<gene>
    <name evidence="3" type="ORF">PI95_001350</name>
</gene>
<keyword evidence="4" id="KW-1185">Reference proteome</keyword>
<keyword evidence="2" id="KW-1133">Transmembrane helix</keyword>
<reference evidence="3 4" key="1">
    <citation type="journal article" date="2015" name="Genome Announc.">
        <title>Draft Genome Sequence of Cyanobacterium Hassallia byssoidea Strain VB512170, Isolated from Monuments in India.</title>
        <authorList>
            <person name="Singh D."/>
            <person name="Chandrababunaidu M.M."/>
            <person name="Panda A."/>
            <person name="Sen D."/>
            <person name="Bhattacharyya S."/>
            <person name="Adhikary S.P."/>
            <person name="Tripathy S."/>
        </authorList>
    </citation>
    <scope>NUCLEOTIDE SEQUENCE [LARGE SCALE GENOMIC DNA]</scope>
    <source>
        <strain evidence="3 4">VB512170</strain>
    </source>
</reference>
<dbReference type="Proteomes" id="UP000031549">
    <property type="component" value="Unassembled WGS sequence"/>
</dbReference>
<keyword evidence="2" id="KW-0812">Transmembrane</keyword>
<evidence type="ECO:0000256" key="2">
    <source>
        <dbReference type="SAM" id="Phobius"/>
    </source>
</evidence>
<accession>A0A846H3X7</accession>
<evidence type="ECO:0000313" key="4">
    <source>
        <dbReference type="Proteomes" id="UP000031549"/>
    </source>
</evidence>